<keyword evidence="2" id="KW-1185">Reference proteome</keyword>
<dbReference type="AlphaFoldDB" id="A0AAD9CUC9"/>
<reference evidence="1" key="1">
    <citation type="submission" date="2023-02" db="EMBL/GenBank/DDBJ databases">
        <title>Identification and recombinant expression of a fungal hydrolase from Papiliotrema laurentii that hydrolyzes apple cutin and clears colloidal polyester polyurethane.</title>
        <authorList>
            <consortium name="DOE Joint Genome Institute"/>
            <person name="Roman V.A."/>
            <person name="Bojanowski C."/>
            <person name="Crable B.R."/>
            <person name="Wagner D.N."/>
            <person name="Hung C.S."/>
            <person name="Nadeau L.J."/>
            <person name="Schratz L."/>
            <person name="Haridas S."/>
            <person name="Pangilinan J."/>
            <person name="Lipzen A."/>
            <person name="Na H."/>
            <person name="Yan M."/>
            <person name="Ng V."/>
            <person name="Grigoriev I.V."/>
            <person name="Spatafora J.W."/>
            <person name="Barlow D."/>
            <person name="Biffinger J."/>
            <person name="Kelley-Loughnane N."/>
            <person name="Varaljay V.A."/>
            <person name="Crookes-Goodson W.J."/>
        </authorList>
    </citation>
    <scope>NUCLEOTIDE SEQUENCE</scope>
    <source>
        <strain evidence="1">5307AH</strain>
    </source>
</reference>
<evidence type="ECO:0000313" key="2">
    <source>
        <dbReference type="Proteomes" id="UP001182556"/>
    </source>
</evidence>
<organism evidence="1 2">
    <name type="scientific">Papiliotrema laurentii</name>
    <name type="common">Cryptococcus laurentii</name>
    <dbReference type="NCBI Taxonomy" id="5418"/>
    <lineage>
        <taxon>Eukaryota</taxon>
        <taxon>Fungi</taxon>
        <taxon>Dikarya</taxon>
        <taxon>Basidiomycota</taxon>
        <taxon>Agaricomycotina</taxon>
        <taxon>Tremellomycetes</taxon>
        <taxon>Tremellales</taxon>
        <taxon>Rhynchogastremaceae</taxon>
        <taxon>Papiliotrema</taxon>
    </lineage>
</organism>
<sequence length="252" mass="27840">MRALNQVPRGNKPALALSTYRPQCSSTALLQSTATPCGPRAYGQKTPLIERFVNVEPAELDHRWAEHSEWDIGQLFVLPWIWLFALASGRHHGYVHYPMLVPGSGGHGTVNIKATHCSCNFSIKVYPRLILVIKSFNSRLQGWVPKTLQGVSNQVAGCLRMFHSLTSKANKALGGFRIEVTVRLLARGRLMDLPAFWLGIAGGPHAATPLTAILVSREGLHANANWVYQQAVQADIFQGRSSDRLLELKSKL</sequence>
<name>A0AAD9CUC9_PAPLA</name>
<dbReference type="PANTHER" id="PTHR34863">
    <property type="entry name" value="EXPRESSED PROTEIN"/>
    <property type="match status" value="1"/>
</dbReference>
<accession>A0AAD9CUC9</accession>
<gene>
    <name evidence="1" type="ORF">DB88DRAFT_548902</name>
</gene>
<proteinExistence type="predicted"/>
<evidence type="ECO:0000313" key="1">
    <source>
        <dbReference type="EMBL" id="KAK1920685.1"/>
    </source>
</evidence>
<dbReference type="PANTHER" id="PTHR34863:SF1">
    <property type="entry name" value="OTU DOMAIN-CONTAINING PROTEIN"/>
    <property type="match status" value="1"/>
</dbReference>
<protein>
    <submittedName>
        <fullName evidence="1">Uncharacterized protein</fullName>
    </submittedName>
</protein>
<dbReference type="Proteomes" id="UP001182556">
    <property type="component" value="Unassembled WGS sequence"/>
</dbReference>
<comment type="caution">
    <text evidence="1">The sequence shown here is derived from an EMBL/GenBank/DDBJ whole genome shotgun (WGS) entry which is preliminary data.</text>
</comment>
<dbReference type="EMBL" id="JAODAN010000014">
    <property type="protein sequence ID" value="KAK1920685.1"/>
    <property type="molecule type" value="Genomic_DNA"/>
</dbReference>